<dbReference type="NCBIfam" id="NF006671">
    <property type="entry name" value="PRK09219.1"/>
    <property type="match status" value="1"/>
</dbReference>
<evidence type="ECO:0000259" key="7">
    <source>
        <dbReference type="Pfam" id="PF00156"/>
    </source>
</evidence>
<dbReference type="HAMAP" id="MF_01184">
    <property type="entry name" value="XPRTase"/>
    <property type="match status" value="1"/>
</dbReference>
<dbReference type="Pfam" id="PF00156">
    <property type="entry name" value="Pribosyltran"/>
    <property type="match status" value="1"/>
</dbReference>
<dbReference type="EC" id="2.4.2.22" evidence="5 6"/>
<reference evidence="8 9" key="1">
    <citation type="submission" date="2018-05" db="EMBL/GenBank/DDBJ databases">
        <title>Freshwater and sediment microbial communities from various areas in North America, analyzing microbe dynamics in response to fracking.</title>
        <authorList>
            <person name="Lamendella R."/>
        </authorList>
    </citation>
    <scope>NUCLEOTIDE SEQUENCE [LARGE SCALE GENOMIC DNA]</scope>
    <source>
        <strain evidence="8 9">15_TX</strain>
    </source>
</reference>
<feature type="domain" description="Phosphoribosyltransferase" evidence="7">
    <location>
        <begin position="34"/>
        <end position="157"/>
    </location>
</feature>
<evidence type="ECO:0000313" key="9">
    <source>
        <dbReference type="Proteomes" id="UP000247150"/>
    </source>
</evidence>
<evidence type="ECO:0000313" key="8">
    <source>
        <dbReference type="EMBL" id="PWW30286.1"/>
    </source>
</evidence>
<evidence type="ECO:0000256" key="5">
    <source>
        <dbReference type="HAMAP-Rule" id="MF_01184"/>
    </source>
</evidence>
<dbReference type="CDD" id="cd06223">
    <property type="entry name" value="PRTases_typeI"/>
    <property type="match status" value="1"/>
</dbReference>
<dbReference type="EMBL" id="QGTW01000003">
    <property type="protein sequence ID" value="PWW30286.1"/>
    <property type="molecule type" value="Genomic_DNA"/>
</dbReference>
<comment type="caution">
    <text evidence="8">The sequence shown here is derived from an EMBL/GenBank/DDBJ whole genome shotgun (WGS) entry which is preliminary data.</text>
</comment>
<evidence type="ECO:0000256" key="6">
    <source>
        <dbReference type="NCBIfam" id="TIGR01744"/>
    </source>
</evidence>
<evidence type="ECO:0000256" key="2">
    <source>
        <dbReference type="ARBA" id="ARBA00022676"/>
    </source>
</evidence>
<dbReference type="GO" id="GO:0032265">
    <property type="term" value="P:XMP salvage"/>
    <property type="evidence" value="ECO:0007669"/>
    <property type="project" value="UniProtKB-UniRule"/>
</dbReference>
<dbReference type="PANTHER" id="PTHR43864:SF1">
    <property type="entry name" value="XANTHINE PHOSPHORIBOSYLTRANSFERASE"/>
    <property type="match status" value="1"/>
</dbReference>
<dbReference type="AlphaFoldDB" id="A0A2V3A0I1"/>
<gene>
    <name evidence="5" type="primary">xpt</name>
    <name evidence="8" type="ORF">DFO73_103168</name>
</gene>
<protein>
    <recommendedName>
        <fullName evidence="5 6">Xanthine phosphoribosyltransferase</fullName>
        <shortName evidence="5">XPRTase</shortName>
        <ecNumber evidence="5 6">2.4.2.22</ecNumber>
    </recommendedName>
</protein>
<comment type="subcellular location">
    <subcellularLocation>
        <location evidence="5">Cytoplasm</location>
    </subcellularLocation>
</comment>
<dbReference type="NCBIfam" id="TIGR01744">
    <property type="entry name" value="XPRTase"/>
    <property type="match status" value="1"/>
</dbReference>
<dbReference type="InterPro" id="IPR010079">
    <property type="entry name" value="Xanthine_PRibTrfase"/>
</dbReference>
<comment type="function">
    <text evidence="5">Converts the preformed base xanthine, a product of nucleic acid breakdown, to xanthosine 5'-monophosphate (XMP), so it can be reused for RNA or DNA synthesis.</text>
</comment>
<name>A0A2V3A0I1_9BACI</name>
<evidence type="ECO:0000256" key="4">
    <source>
        <dbReference type="ARBA" id="ARBA00022726"/>
    </source>
</evidence>
<accession>A0A2V3A0I1</accession>
<feature type="binding site" evidence="5">
    <location>
        <position position="20"/>
    </location>
    <ligand>
        <name>xanthine</name>
        <dbReference type="ChEBI" id="CHEBI:17712"/>
    </ligand>
</feature>
<keyword evidence="3 5" id="KW-0808">Transferase</keyword>
<dbReference type="Proteomes" id="UP000247150">
    <property type="component" value="Unassembled WGS sequence"/>
</dbReference>
<comment type="pathway">
    <text evidence="5">Purine metabolism; XMP biosynthesis via salvage pathway; XMP from xanthine: step 1/1.</text>
</comment>
<keyword evidence="4 5" id="KW-0660">Purine salvage</keyword>
<dbReference type="UniPathway" id="UPA00602">
    <property type="reaction ID" value="UER00658"/>
</dbReference>
<dbReference type="OrthoDB" id="9790678at2"/>
<keyword evidence="1 5" id="KW-0963">Cytoplasm</keyword>
<dbReference type="GO" id="GO:0005737">
    <property type="term" value="C:cytoplasm"/>
    <property type="evidence" value="ECO:0007669"/>
    <property type="project" value="UniProtKB-SubCell"/>
</dbReference>
<sequence length="200" mass="21934">MKLLIEKIKNEGIVLSSSVLKVDSFLNHQIDPLLMQEVGKEFAERFADSGITRILTIESSGIAPAVMAGLQLKVPVVFARKRKSLTLVNDLITASVYSFTKQETSEISVSKKYLDEKDKVLIIDDFLANGQAALGLAEIAEKANASIAGIGIVIEKGFQDGGRLLREKGYRVESLAILDSLENGMVNFENSSEKMEELTR</sequence>
<dbReference type="InterPro" id="IPR029057">
    <property type="entry name" value="PRTase-like"/>
</dbReference>
<dbReference type="GO" id="GO:0046110">
    <property type="term" value="P:xanthine metabolic process"/>
    <property type="evidence" value="ECO:0007669"/>
    <property type="project" value="UniProtKB-UniRule"/>
</dbReference>
<dbReference type="Gene3D" id="3.40.50.2020">
    <property type="match status" value="1"/>
</dbReference>
<dbReference type="InterPro" id="IPR000836">
    <property type="entry name" value="PRTase_dom"/>
</dbReference>
<evidence type="ECO:0000256" key="3">
    <source>
        <dbReference type="ARBA" id="ARBA00022679"/>
    </source>
</evidence>
<dbReference type="GO" id="GO:0006166">
    <property type="term" value="P:purine ribonucleoside salvage"/>
    <property type="evidence" value="ECO:0007669"/>
    <property type="project" value="UniProtKB-KW"/>
</dbReference>
<feature type="binding site" evidence="5">
    <location>
        <position position="156"/>
    </location>
    <ligand>
        <name>xanthine</name>
        <dbReference type="ChEBI" id="CHEBI:17712"/>
    </ligand>
</feature>
<organism evidence="8 9">
    <name type="scientific">Cytobacillus oceanisediminis</name>
    <dbReference type="NCBI Taxonomy" id="665099"/>
    <lineage>
        <taxon>Bacteria</taxon>
        <taxon>Bacillati</taxon>
        <taxon>Bacillota</taxon>
        <taxon>Bacilli</taxon>
        <taxon>Bacillales</taxon>
        <taxon>Bacillaceae</taxon>
        <taxon>Cytobacillus</taxon>
    </lineage>
</organism>
<comment type="subunit">
    <text evidence="5">Homodimer.</text>
</comment>
<dbReference type="RefSeq" id="WP_110064163.1">
    <property type="nucleotide sequence ID" value="NZ_QGTW01000003.1"/>
</dbReference>
<comment type="similarity">
    <text evidence="5">Belongs to the purine/pyrimidine phosphoribosyltransferase family. Xpt subfamily.</text>
</comment>
<dbReference type="SUPFAM" id="SSF53271">
    <property type="entry name" value="PRTase-like"/>
    <property type="match status" value="1"/>
</dbReference>
<dbReference type="PANTHER" id="PTHR43864">
    <property type="entry name" value="HYPOXANTHINE/GUANINE PHOSPHORIBOSYLTRANSFERASE"/>
    <property type="match status" value="1"/>
</dbReference>
<feature type="binding site" evidence="5">
    <location>
        <begin position="128"/>
        <end position="132"/>
    </location>
    <ligand>
        <name>5-phospho-alpha-D-ribose 1-diphosphate</name>
        <dbReference type="ChEBI" id="CHEBI:58017"/>
    </ligand>
</feature>
<feature type="binding site" evidence="5">
    <location>
        <position position="27"/>
    </location>
    <ligand>
        <name>xanthine</name>
        <dbReference type="ChEBI" id="CHEBI:17712"/>
    </ligand>
</feature>
<comment type="catalytic activity">
    <reaction evidence="5">
        <text>XMP + diphosphate = xanthine + 5-phospho-alpha-D-ribose 1-diphosphate</text>
        <dbReference type="Rhea" id="RHEA:10800"/>
        <dbReference type="ChEBI" id="CHEBI:17712"/>
        <dbReference type="ChEBI" id="CHEBI:33019"/>
        <dbReference type="ChEBI" id="CHEBI:57464"/>
        <dbReference type="ChEBI" id="CHEBI:58017"/>
        <dbReference type="EC" id="2.4.2.22"/>
    </reaction>
</comment>
<keyword evidence="2 5" id="KW-0328">Glycosyltransferase</keyword>
<proteinExistence type="inferred from homology"/>
<evidence type="ECO:0000256" key="1">
    <source>
        <dbReference type="ARBA" id="ARBA00022490"/>
    </source>
</evidence>
<dbReference type="GO" id="GO:0000310">
    <property type="term" value="F:xanthine phosphoribosyltransferase activity"/>
    <property type="evidence" value="ECO:0007669"/>
    <property type="project" value="UniProtKB-UniRule"/>
</dbReference>
<dbReference type="InterPro" id="IPR050118">
    <property type="entry name" value="Pur/Pyrimidine_PRTase"/>
</dbReference>